<proteinExistence type="predicted"/>
<keyword evidence="7" id="KW-1185">Reference proteome</keyword>
<reference evidence="7" key="1">
    <citation type="journal article" date="2019" name="Int. J. Syst. Evol. Microbiol.">
        <title>The Global Catalogue of Microorganisms (GCM) 10K type strain sequencing project: providing services to taxonomists for standard genome sequencing and annotation.</title>
        <authorList>
            <consortium name="The Broad Institute Genomics Platform"/>
            <consortium name="The Broad Institute Genome Sequencing Center for Infectious Disease"/>
            <person name="Wu L."/>
            <person name="Ma J."/>
        </authorList>
    </citation>
    <scope>NUCLEOTIDE SEQUENCE [LARGE SCALE GENOMIC DNA]</scope>
    <source>
        <strain evidence="7">JCM 14370</strain>
    </source>
</reference>
<protein>
    <recommendedName>
        <fullName evidence="5">Translocation and assembly module TamB C-terminal domain-containing protein</fullName>
    </recommendedName>
</protein>
<dbReference type="Proteomes" id="UP000632222">
    <property type="component" value="Unassembled WGS sequence"/>
</dbReference>
<evidence type="ECO:0000313" key="6">
    <source>
        <dbReference type="EMBL" id="GGJ18347.1"/>
    </source>
</evidence>
<name>A0ABQ2CT38_9DEIO</name>
<keyword evidence="3" id="KW-1133">Transmembrane helix</keyword>
<evidence type="ECO:0000256" key="2">
    <source>
        <dbReference type="ARBA" id="ARBA00022692"/>
    </source>
</evidence>
<comment type="caution">
    <text evidence="6">The sequence shown here is derived from an EMBL/GenBank/DDBJ whole genome shotgun (WGS) entry which is preliminary data.</text>
</comment>
<gene>
    <name evidence="6" type="ORF">GCM10008938_00630</name>
</gene>
<evidence type="ECO:0000256" key="3">
    <source>
        <dbReference type="ARBA" id="ARBA00022989"/>
    </source>
</evidence>
<dbReference type="PANTHER" id="PTHR36985">
    <property type="entry name" value="TRANSLOCATION AND ASSEMBLY MODULE SUBUNIT TAMB"/>
    <property type="match status" value="1"/>
</dbReference>
<evidence type="ECO:0000256" key="4">
    <source>
        <dbReference type="ARBA" id="ARBA00023136"/>
    </source>
</evidence>
<dbReference type="InterPro" id="IPR007452">
    <property type="entry name" value="TamB_C"/>
</dbReference>
<evidence type="ECO:0000256" key="1">
    <source>
        <dbReference type="ARBA" id="ARBA00004167"/>
    </source>
</evidence>
<dbReference type="EMBL" id="BMOD01000001">
    <property type="protein sequence ID" value="GGJ18347.1"/>
    <property type="molecule type" value="Genomic_DNA"/>
</dbReference>
<keyword evidence="2" id="KW-0812">Transmembrane</keyword>
<evidence type="ECO:0000313" key="7">
    <source>
        <dbReference type="Proteomes" id="UP000632222"/>
    </source>
</evidence>
<sequence length="3662" mass="392293">MWRKILAWGTLALVLLLAALMVVLVSPVGLRWVLNYVRNTGTNIQARNIQGWLWDFTLQDVAFKQPGIQATAGSARVRLGLSEIFSKTIHIQAALNHAHIDIDPSKFTAGGEGVWQTRLDALQVSDTTVNLNGTPFNFPDAELSVKNLADRQLESLVKTKYGKLTAQASFDPALSTFKMDFNGDASILQYYYPGIKSGVIQGTYAFTPDKLEGDVRISGGRVQVPEFQAVDVTQIQGLLHHQGDVITADLSGLGLGGSIQAHATVDLNAEQYTVLANGTPQLKNLKLGDLDGKGKLHIEVAGWEKVKVSADYTGTVQVPQASIPDARLHYELDETLFSRVTATGTLNAFDQSGQLKATLKNNGKIWLGDATLAGKDIQARAHLEDQLVYLTGRAFKVDVAGNYRLDKQTLQATAHSNLHDFQENLQGDLNVRASGTLDQLNIRVLNSQLNTAFTGPLSLNGQGSYKQGVLDLSTPHLDLTYQPSGATWNLKSIPLQGIGTINGRGNLVGENLLGTVGLSGLPSEAEDLRGELSLNTRTLNFQLNTPRVQARGTPENFQLDVQNYTFLGGVKQTVSGNLVVRDFSPVGKVRVSSIYQDVTANLSGLKATLSGTLLGPLKGLPVSGTADLEKAQLNLGGILTDLQYQPLKATLRQENQTLNVSLTDGKINARGSLPLATVQKMFNLPVSGTLSVDLVDSRGSAVFKGAYQDNQIQALLKVTPEQVTGQVDVKGKQFTAAAQGNLYPQPNLKGTISVLNATSNLRVFGTWDALKYQANGNTPEFVQGDLLVKSKPFQLQGTLMPAVTASGMVGGLKVNLLDLNTLKVSVSGQETLLYQNAPYTVQLSGTWNPDWAGQLSARLQGPRIQASARGAWKNLTVDAAFRQQDVTLRASAKLNLPAMKYAGSLSAQYRDLKARGTVQGTLDKFRINATVISPEKGSAQVQATGLDDIRIQASNFVYQDIAASGNLKYASGKITGLLQASYQGNTVSVNALGDTFTAKLNSSYGTGTAEGKLDFSDYQIHLGSDYFTSELRGNLKGLSGTLTTVSQSYSVLEDQAQIPAQTFTVKGDFAKGDFQQSHFTLSQGNEEVLYVGGQVSGGLTLSYALRDAGAGQVHISPTLQKVNADFTGLITGQAKVYPDIEGTLDVPLSLVTRLIPGPYRSKLTPGRVQLAVSGPYNRLNFKAQTSGVQWQNQSLTLQGNGFWTPDTYQVAVHAVHPLVDLQAEITPQKQTFEGTVDAALVPDLPEGLAGKATLKGNLSNFEVQTLAANGTLNARYQEYATSGTFEILPGLKVQTDLKGDALQKAYQVRGQVYPDVNASVRFDQAQGTVQGTYDSLLLALKGQVFDQDLDVKVQTQQQTQAILSGTVDGSTVSANLDLTTGEGKASIQNLNLQKVAKIDGLVSLQAELNTYQDAVLHASGMVQDIAINGDFQWKEGILTASTAQASLTQGTVQASGQIYPDLSIKGTGKLLDPIALPLTFEASGELQNPLLQVHATLPEAYEGVQLKTTTADIEIRNLKDIQVELHGAIAGKVQATYQDALTLQNADLQFNTISIQREEVTGLLTGQLAWNGSFTGGVQFAGKVANEPLQLKGTGKGNLALEGSWKDAAFTGSIEPDIFKGLSAQLSIPQWDVSSLVGLKDPVLVGATATVQGPWNALKIQANGQVKESLTSQTVQFSVAQKGKAWEAQLAGAIKGTALYAATGWTAQLTTENLNVGAFVPQLKQGILSGAFDVSGKDTSLSAIKASNLNIVAADLQDNPIRLQGSAVYSAEKIDLNLTGNYASSPIRLGGTYPDGIQAEIQNFKIADGVLNLSGTVSGDFSNPDIQATGSFEHALGSATLQASGKLQDLVVSTQATLKGDIQGKVSGDIQVKNLDVNQLVLKLTADVTGAGVLAKGTIEGTYPHLSGQMKLQRGDAYVTLTGNGDGTYQLSDSNVATGTIKVQPTPLQFSGDLLINAVPLLEGASGRTQVQVKFEGDLQKITAEYAGTLSQIAYMNGKLQQATLKGTFSGPYTAPEIQLTTQFSGASYQQISMGSADLTLHSVGDFSKPDVEASGTLQNVKYQGESLQQARFSGTSSGAWEQPTIHLNADLAGVKYQDNTLDAGKFLVDYQGQWNKPTIHLNADLAGVKYQDNTLDAGKLLVDYQGQWNKPTVHLTGDLTGIKYQDFQLQTSSLAADYAGTWPEADVALVADGTGFRYQDSAAESSVFHLQVNQKGATSLLDGSLTALLRGVQFKGDQLQSAEISGTLKGNLSDPQIHLQGKVQDLQYKDIALRNGSVVADSKGPLEKPSVTFTGDVSEARYQQDTLQAASFSGTFQGDWNSPTAHLTGKLSGVNYQDYQLQNAVLTADHQGNWQAPSIQLVAEGGGFVYQEARVQNFKLNGSTQGDLKSPDLRLNATLNGIQYQEGQLQQAQIAAHLQGELSNPTVAATGNYAGLKYQDATTPDGAFTLNGTLQNPAVTLLQGGKTTLVYQNQQVQFSGFNAKGFDHSVTLEGTASLKQGNLKADARGPFSGHVEAHYQQIQPLDLKNLSLEHLIQSYNLQVQHQVAYQGYQANGRFSVNNQEWSGTGNLGGLPSWLTAEPLSYRLAGKDLPTVYSTLKAYGLQANVKLDTQQAILEFLDTPDIQANGSLAYRFADSTFSGSTEFQKDTIKMLLQGTGKTLQANLQQSRTTVQATATISPLDVQATINDGVHQGTASYTEAGWNVNIPTFEVGSLDGSEYQGQFSLTGKGKGSTGTLDLKTTNLKLPFTIPVLDEKVQGDLTAHVVLGDQISAVADYTGPLGTLNLTGNNQNGWNGQLKAKLHTTRNPGTLDANLTLQNGQVQGKILVDQFGYTYKDIKGIITGQVDVEDSQFTGTLQTRLDEGSLLLEGQGSLADVVPALENLGIAPSDEGYLVTVSASAFPLEKLGVLPYAKGHIYGTASLTGDTSTVNLRVPDLSLPGGTPPELEIANLDPTATPATEAPRTVLSARLDGTFSGGDARLRGSIGDTTFVASSTSGVLVGTFDFRNTPLHALIGAYTDALPGQALLTGTGRIDGKLSELDKLRLSVVAENIKVTSAGQTLMGQGQFSLEQGALTIPGIQLTGAGSLLIQGVYAPDQVNLSANFKDTTFTPLLALVPALKDYKPSLKGNLSLKAMGDYGQPTIQVQGNGLQGELAGLGIQMNQLNALLKQNQLTFQSDTTTSGVVDSTLKLEGKANLQNGSLQNAQIDASGSLSVDNFGTLEGTTVRLNQQGEAWKLLLTGTRGGKIQATGDLYPDLNVRIQLDQVAPDLQNYYIKDASATGVLNLTRSGEFYRLAGNVDLEKLQFTLSKPDTDKTEKDDTFEFESPLSSEYTTFPQQRQDQDRAALSNWIFDDILIDAKNNIRIDENLARAEFGGQLVLSGNAYTPRLQGDILPKRGSVFLRENEFVLNTGATSIRFNAADGAYPKIYLEGLGIVRDEGQNVRVIMTITGNFKADPKNPRKRTLVPVIDLREEREVLGQCADPVRNPGSTLPKCLDEASLYALVVFGTKDLRNIPTELTQSALRTTLQVFVVGEIERSIAQALGIDVFRIRNYTIGADQSFNAEFTVGTYLSREWYIQYQVDLLGNGNVEVQYNALDGKLSLSFSSPLNKLDFNSVQPEFSLAYNFDAQNSIELGIRTEQNTQGERGFSVKLGYKLKF</sequence>
<accession>A0ABQ2CT38</accession>
<keyword evidence="4" id="KW-0472">Membrane</keyword>
<evidence type="ECO:0000259" key="5">
    <source>
        <dbReference type="Pfam" id="PF04357"/>
    </source>
</evidence>
<organism evidence="6 7">
    <name type="scientific">Deinococcus roseus</name>
    <dbReference type="NCBI Taxonomy" id="392414"/>
    <lineage>
        <taxon>Bacteria</taxon>
        <taxon>Thermotogati</taxon>
        <taxon>Deinococcota</taxon>
        <taxon>Deinococci</taxon>
        <taxon>Deinococcales</taxon>
        <taxon>Deinococcaceae</taxon>
        <taxon>Deinococcus</taxon>
    </lineage>
</organism>
<comment type="subcellular location">
    <subcellularLocation>
        <location evidence="1">Membrane</location>
        <topology evidence="1">Single-pass membrane protein</topology>
    </subcellularLocation>
</comment>
<feature type="domain" description="Translocation and assembly module TamB C-terminal" evidence="5">
    <location>
        <begin position="3245"/>
        <end position="3630"/>
    </location>
</feature>
<dbReference type="PANTHER" id="PTHR36985:SF1">
    <property type="entry name" value="TRANSLOCATION AND ASSEMBLY MODULE SUBUNIT TAMB"/>
    <property type="match status" value="1"/>
</dbReference>
<dbReference type="Pfam" id="PF04357">
    <property type="entry name" value="TamB"/>
    <property type="match status" value="1"/>
</dbReference>
<dbReference type="RefSeq" id="WP_188998097.1">
    <property type="nucleotide sequence ID" value="NZ_BMOD01000001.1"/>
</dbReference>